<keyword evidence="8" id="KW-1185">Reference proteome</keyword>
<dbReference type="OrthoDB" id="8676692at2"/>
<evidence type="ECO:0000256" key="4">
    <source>
        <dbReference type="SAM" id="Phobius"/>
    </source>
</evidence>
<keyword evidence="4" id="KW-0812">Transmembrane</keyword>
<dbReference type="InterPro" id="IPR003594">
    <property type="entry name" value="HATPase_dom"/>
</dbReference>
<dbReference type="PANTHER" id="PTHR43547">
    <property type="entry name" value="TWO-COMPONENT HISTIDINE KINASE"/>
    <property type="match status" value="1"/>
</dbReference>
<feature type="signal peptide" evidence="5">
    <location>
        <begin position="1"/>
        <end position="22"/>
    </location>
</feature>
<dbReference type="Pfam" id="PF02518">
    <property type="entry name" value="HATPase_c"/>
    <property type="match status" value="1"/>
</dbReference>
<dbReference type="InterPro" id="IPR011110">
    <property type="entry name" value="Reg_prop"/>
</dbReference>
<dbReference type="InterPro" id="IPR005467">
    <property type="entry name" value="His_kinase_dom"/>
</dbReference>
<keyword evidence="3" id="KW-0597">Phosphoprotein</keyword>
<dbReference type="RefSeq" id="WP_113647767.1">
    <property type="nucleotide sequence ID" value="NZ_QMHN01000004.1"/>
</dbReference>
<evidence type="ECO:0000256" key="3">
    <source>
        <dbReference type="ARBA" id="ARBA00022553"/>
    </source>
</evidence>
<dbReference type="Proteomes" id="UP000284120">
    <property type="component" value="Unassembled WGS sequence"/>
</dbReference>
<dbReference type="Gene3D" id="2.60.40.10">
    <property type="entry name" value="Immunoglobulins"/>
    <property type="match status" value="1"/>
</dbReference>
<dbReference type="InterPro" id="IPR015943">
    <property type="entry name" value="WD40/YVTN_repeat-like_dom_sf"/>
</dbReference>
<evidence type="ECO:0000256" key="2">
    <source>
        <dbReference type="ARBA" id="ARBA00012438"/>
    </source>
</evidence>
<protein>
    <recommendedName>
        <fullName evidence="2">histidine kinase</fullName>
        <ecNumber evidence="2">2.7.13.3</ecNumber>
    </recommendedName>
</protein>
<dbReference type="InterPro" id="IPR036890">
    <property type="entry name" value="HATPase_C_sf"/>
</dbReference>
<feature type="domain" description="Histidine kinase" evidence="6">
    <location>
        <begin position="782"/>
        <end position="988"/>
    </location>
</feature>
<evidence type="ECO:0000259" key="6">
    <source>
        <dbReference type="PROSITE" id="PS50109"/>
    </source>
</evidence>
<dbReference type="Pfam" id="PF07494">
    <property type="entry name" value="Reg_prop"/>
    <property type="match status" value="1"/>
</dbReference>
<dbReference type="AlphaFoldDB" id="A0A3S3PT61"/>
<keyword evidence="4" id="KW-1133">Transmembrane helix</keyword>
<dbReference type="InterPro" id="IPR013783">
    <property type="entry name" value="Ig-like_fold"/>
</dbReference>
<name>A0A3S3PT61_9SPHI</name>
<proteinExistence type="predicted"/>
<dbReference type="SUPFAM" id="SSF47384">
    <property type="entry name" value="Homodimeric domain of signal transducing histidine kinase"/>
    <property type="match status" value="1"/>
</dbReference>
<dbReference type="PROSITE" id="PS50109">
    <property type="entry name" value="HIS_KIN"/>
    <property type="match status" value="1"/>
</dbReference>
<evidence type="ECO:0000256" key="5">
    <source>
        <dbReference type="SAM" id="SignalP"/>
    </source>
</evidence>
<dbReference type="Gene3D" id="2.130.10.10">
    <property type="entry name" value="YVTN repeat-like/Quinoprotein amine dehydrogenase"/>
    <property type="match status" value="2"/>
</dbReference>
<accession>A0A3S3PT61</accession>
<sequence length="988" mass="113305">MSRSTFIGLFLLLYFFSFQVQSQDNYTVKNYSDIDGLPQNSIKSIVPDESGYLWLATDGGLTRYDGHHFLIYDEFNTRDRSKRINSLKRHLKTGILYAETEWHEFVPIKKGSTIPQPLAFKTLFPNAEYPGDLMEELPLRYGNGSLFGVQLSASERCEITHDKVILYQQKNVKQILYPSDHPSLFFVSQKKLFHINTNTSADLIDEKGIAKVAITGDLTEEKNVSESTLKLFWNNATDQAFVYVNQSVYQLQYNGRVLTSKLLLKGFNFTEKNIITIYYHHPSKKFFLGSLTQGLYVIQLAVFNAKMAKEQFDKSIKYALIPYDSHTVLFANGSVLQTDGKEARLPLLTQYSNNFSIAIDKQAHIWAQKDFTVAKLSANGSKLLATYTFPDKASCLYMGTDGLLWIGTVGGIYTLDLTTPKATPQELMQLKNVSILKEQGDYLWIGTHKGLFRYHLKQKKFTAIPKMSDFHIRNILIRQDEVWICTYGDGFYLYKHQLLKKMPLDKSKYLNFSHCLVADQRGFFWVTTNKGLFQVAIKDLLAFHRGAKEEVYYNYFNQDYGFNINEFNGGCEPCGAALNDGNLVFPSLIGSVMFDPNLIQTELPDDPIYIDKILRDNVEIKLSNRLNINPDFERLNIMISTPYFGDRHNLQFEYKLKDENNWIPLEPNAAITFSTLSSGTHELLIRKAAGFGQSYTYKSFVIKVLPRFYETWWFKLLTSALILLLIILIFRQRTSRILKRNKMLEELVHSRTQELANNIHHLKDSQNQLEAQSNFQKRLLAAITHDIKSPLKYMMITGKQLYVNPEQNPSLKEVARAIYLSSRSMFYFTENLLNYSKLFVNDTQQDFKPLDLHHLVARKMDIFSEAGVHHNITFKNEIEKGTLVHTNGLILSVIIHNLLDNAVKFSVNGEVVFSSLKTASGIMLVMTDEGVGLPPEIVDWLNFSKGEEVSNGLGLKMIKELAPKIRVNIKAERLAKGTRFELQFPQMP</sequence>
<comment type="caution">
    <text evidence="7">The sequence shown here is derived from an EMBL/GenBank/DDBJ whole genome shotgun (WGS) entry which is preliminary data.</text>
</comment>
<evidence type="ECO:0000256" key="1">
    <source>
        <dbReference type="ARBA" id="ARBA00000085"/>
    </source>
</evidence>
<feature type="chain" id="PRO_5018560001" description="histidine kinase" evidence="5">
    <location>
        <begin position="23"/>
        <end position="988"/>
    </location>
</feature>
<gene>
    <name evidence="7" type="ORF">DPV69_12685</name>
</gene>
<dbReference type="InterPro" id="IPR003661">
    <property type="entry name" value="HisK_dim/P_dom"/>
</dbReference>
<evidence type="ECO:0000313" key="7">
    <source>
        <dbReference type="EMBL" id="RWU06146.1"/>
    </source>
</evidence>
<dbReference type="SMART" id="SM00387">
    <property type="entry name" value="HATPase_c"/>
    <property type="match status" value="1"/>
</dbReference>
<dbReference type="EMBL" id="SAYW01000004">
    <property type="protein sequence ID" value="RWU06146.1"/>
    <property type="molecule type" value="Genomic_DNA"/>
</dbReference>
<dbReference type="GO" id="GO:0000155">
    <property type="term" value="F:phosphorelay sensor kinase activity"/>
    <property type="evidence" value="ECO:0007669"/>
    <property type="project" value="InterPro"/>
</dbReference>
<comment type="catalytic activity">
    <reaction evidence="1">
        <text>ATP + protein L-histidine = ADP + protein N-phospho-L-histidine.</text>
        <dbReference type="EC" id="2.7.13.3"/>
    </reaction>
</comment>
<keyword evidence="5" id="KW-0732">Signal</keyword>
<dbReference type="InterPro" id="IPR036097">
    <property type="entry name" value="HisK_dim/P_sf"/>
</dbReference>
<evidence type="ECO:0000313" key="8">
    <source>
        <dbReference type="Proteomes" id="UP000284120"/>
    </source>
</evidence>
<feature type="transmembrane region" description="Helical" evidence="4">
    <location>
        <begin position="712"/>
        <end position="730"/>
    </location>
</feature>
<keyword evidence="4" id="KW-0472">Membrane</keyword>
<dbReference type="SUPFAM" id="SSF55874">
    <property type="entry name" value="ATPase domain of HSP90 chaperone/DNA topoisomerase II/histidine kinase"/>
    <property type="match status" value="1"/>
</dbReference>
<dbReference type="EC" id="2.7.13.3" evidence="2"/>
<dbReference type="CDD" id="cd00082">
    <property type="entry name" value="HisKA"/>
    <property type="match status" value="1"/>
</dbReference>
<dbReference type="PANTHER" id="PTHR43547:SF2">
    <property type="entry name" value="HYBRID SIGNAL TRANSDUCTION HISTIDINE KINASE C"/>
    <property type="match status" value="1"/>
</dbReference>
<organism evidence="7 8">
    <name type="scientific">Pedobacter chitinilyticus</name>
    <dbReference type="NCBI Taxonomy" id="2233776"/>
    <lineage>
        <taxon>Bacteria</taxon>
        <taxon>Pseudomonadati</taxon>
        <taxon>Bacteroidota</taxon>
        <taxon>Sphingobacteriia</taxon>
        <taxon>Sphingobacteriales</taxon>
        <taxon>Sphingobacteriaceae</taxon>
        <taxon>Pedobacter</taxon>
    </lineage>
</organism>
<dbReference type="Gene3D" id="3.30.565.10">
    <property type="entry name" value="Histidine kinase-like ATPase, C-terminal domain"/>
    <property type="match status" value="1"/>
</dbReference>
<dbReference type="Gene3D" id="1.10.287.130">
    <property type="match status" value="1"/>
</dbReference>
<reference evidence="7 8" key="1">
    <citation type="submission" date="2018-06" db="EMBL/GenBank/DDBJ databases">
        <title>Pedobacter endophyticus sp. nov., an endophytic bacterium isolated from a leaf of Triticum aestivum.</title>
        <authorList>
            <person name="Zhang L."/>
        </authorList>
    </citation>
    <scope>NUCLEOTIDE SEQUENCE [LARGE SCALE GENOMIC DNA]</scope>
    <source>
        <strain evidence="7 8">CM134L-2</strain>
    </source>
</reference>
<dbReference type="SUPFAM" id="SSF63829">
    <property type="entry name" value="Calcium-dependent phosphotriesterase"/>
    <property type="match status" value="1"/>
</dbReference>